<dbReference type="OrthoDB" id="2039152at2"/>
<dbReference type="Gene3D" id="2.60.120.10">
    <property type="entry name" value="Jelly Rolls"/>
    <property type="match status" value="1"/>
</dbReference>
<dbReference type="InterPro" id="IPR018060">
    <property type="entry name" value="HTH_AraC"/>
</dbReference>
<keyword evidence="1" id="KW-0678">Repressor</keyword>
<dbReference type="PANTHER" id="PTHR11019">
    <property type="entry name" value="HTH-TYPE TRANSCRIPTIONAL REGULATOR NIMR"/>
    <property type="match status" value="1"/>
</dbReference>
<gene>
    <name evidence="8" type="ORF">SAMN05216223_10489</name>
</gene>
<evidence type="ECO:0000259" key="7">
    <source>
        <dbReference type="PROSITE" id="PS01124"/>
    </source>
</evidence>
<dbReference type="InterPro" id="IPR011051">
    <property type="entry name" value="RmlC_Cupin_sf"/>
</dbReference>
<protein>
    <recommendedName>
        <fullName evidence="5">HTH-type transcriptional regulator RipA</fullName>
    </recommendedName>
    <alternativeName>
        <fullName evidence="6">Repressor of iron proteins A</fullName>
    </alternativeName>
</protein>
<evidence type="ECO:0000256" key="2">
    <source>
        <dbReference type="ARBA" id="ARBA00023015"/>
    </source>
</evidence>
<proteinExistence type="predicted"/>
<dbReference type="GO" id="GO:0003700">
    <property type="term" value="F:DNA-binding transcription factor activity"/>
    <property type="evidence" value="ECO:0007669"/>
    <property type="project" value="InterPro"/>
</dbReference>
<evidence type="ECO:0000256" key="4">
    <source>
        <dbReference type="ARBA" id="ARBA00023163"/>
    </source>
</evidence>
<name>A0A1H5YPW3_9ACTN</name>
<keyword evidence="3" id="KW-0238">DNA-binding</keyword>
<feature type="domain" description="HTH araC/xylS-type" evidence="7">
    <location>
        <begin position="149"/>
        <end position="246"/>
    </location>
</feature>
<dbReference type="GO" id="GO:0043565">
    <property type="term" value="F:sequence-specific DNA binding"/>
    <property type="evidence" value="ECO:0007669"/>
    <property type="project" value="InterPro"/>
</dbReference>
<evidence type="ECO:0000313" key="8">
    <source>
        <dbReference type="EMBL" id="SEG26153.1"/>
    </source>
</evidence>
<dbReference type="AlphaFoldDB" id="A0A1H5YPW3"/>
<dbReference type="InterPro" id="IPR014710">
    <property type="entry name" value="RmlC-like_jellyroll"/>
</dbReference>
<dbReference type="Proteomes" id="UP000236754">
    <property type="component" value="Unassembled WGS sequence"/>
</dbReference>
<evidence type="ECO:0000313" key="9">
    <source>
        <dbReference type="Proteomes" id="UP000236754"/>
    </source>
</evidence>
<dbReference type="InterPro" id="IPR003313">
    <property type="entry name" value="AraC-bd"/>
</dbReference>
<accession>A0A1H5YPW3</accession>
<dbReference type="Pfam" id="PF02311">
    <property type="entry name" value="AraC_binding"/>
    <property type="match status" value="1"/>
</dbReference>
<dbReference type="SUPFAM" id="SSF46689">
    <property type="entry name" value="Homeodomain-like"/>
    <property type="match status" value="1"/>
</dbReference>
<dbReference type="EMBL" id="FNVU01000004">
    <property type="protein sequence ID" value="SEG26153.1"/>
    <property type="molecule type" value="Genomic_DNA"/>
</dbReference>
<keyword evidence="9" id="KW-1185">Reference proteome</keyword>
<dbReference type="Gene3D" id="1.10.10.60">
    <property type="entry name" value="Homeodomain-like"/>
    <property type="match status" value="2"/>
</dbReference>
<keyword evidence="4" id="KW-0804">Transcription</keyword>
<evidence type="ECO:0000256" key="3">
    <source>
        <dbReference type="ARBA" id="ARBA00023125"/>
    </source>
</evidence>
<dbReference type="InterPro" id="IPR009057">
    <property type="entry name" value="Homeodomain-like_sf"/>
</dbReference>
<dbReference type="RefSeq" id="WP_103885399.1">
    <property type="nucleotide sequence ID" value="NZ_FNVU01000004.1"/>
</dbReference>
<dbReference type="SUPFAM" id="SSF51182">
    <property type="entry name" value="RmlC-like cupins"/>
    <property type="match status" value="1"/>
</dbReference>
<dbReference type="FunFam" id="1.10.10.60:FF:000132">
    <property type="entry name" value="AraC family transcriptional regulator"/>
    <property type="match status" value="1"/>
</dbReference>
<reference evidence="8 9" key="1">
    <citation type="submission" date="2016-10" db="EMBL/GenBank/DDBJ databases">
        <authorList>
            <person name="de Groot N.N."/>
        </authorList>
    </citation>
    <scope>NUCLEOTIDE SEQUENCE [LARGE SCALE GENOMIC DNA]</scope>
    <source>
        <strain evidence="8 9">CGMCC 4.2023</strain>
    </source>
</reference>
<dbReference type="CDD" id="cd06124">
    <property type="entry name" value="cupin_NimR-like_N"/>
    <property type="match status" value="1"/>
</dbReference>
<dbReference type="PANTHER" id="PTHR11019:SF199">
    <property type="entry name" value="HTH-TYPE TRANSCRIPTIONAL REGULATOR NIMR"/>
    <property type="match status" value="1"/>
</dbReference>
<organism evidence="8 9">
    <name type="scientific">Actinacidiphila yanglinensis</name>
    <dbReference type="NCBI Taxonomy" id="310779"/>
    <lineage>
        <taxon>Bacteria</taxon>
        <taxon>Bacillati</taxon>
        <taxon>Actinomycetota</taxon>
        <taxon>Actinomycetes</taxon>
        <taxon>Kitasatosporales</taxon>
        <taxon>Streptomycetaceae</taxon>
        <taxon>Actinacidiphila</taxon>
    </lineage>
</organism>
<evidence type="ECO:0000256" key="5">
    <source>
        <dbReference type="ARBA" id="ARBA00074140"/>
    </source>
</evidence>
<dbReference type="Pfam" id="PF12833">
    <property type="entry name" value="HTH_18"/>
    <property type="match status" value="1"/>
</dbReference>
<keyword evidence="2" id="KW-0805">Transcription regulation</keyword>
<sequence>MSHNSRHPLPPTNAHDHAPGEVIDRHRHDYHQLIYASTGVLAVQTEGGAWVASGDRAVWTPAHIWHEHRVYGHSSVHTVGFPVDDAPLPTGSPAILAVDGLLRELLIACTGPDLPADESGRLRAVLGDRLRRAHTQPLTLPTARDPRLAHACRLVLDDLGVPRTMTSLARRVGVGERTLTRLFRAEFGMTYPQWRTNTRVFHAMIQLAEGASVTATARRCGWATTSAFIDTFARTMGQTPGAYRAAASLPAPDTTDQRRN</sequence>
<dbReference type="SMART" id="SM00342">
    <property type="entry name" value="HTH_ARAC"/>
    <property type="match status" value="1"/>
</dbReference>
<evidence type="ECO:0000256" key="1">
    <source>
        <dbReference type="ARBA" id="ARBA00022491"/>
    </source>
</evidence>
<dbReference type="PROSITE" id="PS01124">
    <property type="entry name" value="HTH_ARAC_FAMILY_2"/>
    <property type="match status" value="1"/>
</dbReference>
<evidence type="ECO:0000256" key="6">
    <source>
        <dbReference type="ARBA" id="ARBA00079449"/>
    </source>
</evidence>